<dbReference type="InterPro" id="IPR035979">
    <property type="entry name" value="RBD_domain_sf"/>
</dbReference>
<evidence type="ECO:0000256" key="3">
    <source>
        <dbReference type="SAM" id="SignalP"/>
    </source>
</evidence>
<dbReference type="InterPro" id="IPR012677">
    <property type="entry name" value="Nucleotide-bd_a/b_plait_sf"/>
</dbReference>
<feature type="domain" description="RRM" evidence="4">
    <location>
        <begin position="29"/>
        <end position="75"/>
    </location>
</feature>
<dbReference type="AlphaFoldDB" id="A0A151TMD5"/>
<name>A0A151TMD5_CAJCA</name>
<dbReference type="InterPro" id="IPR000504">
    <property type="entry name" value="RRM_dom"/>
</dbReference>
<keyword evidence="3" id="KW-0732">Signal</keyword>
<evidence type="ECO:0000313" key="5">
    <source>
        <dbReference type="EMBL" id="KYP68166.1"/>
    </source>
</evidence>
<gene>
    <name evidence="5" type="ORF">KK1_021786</name>
</gene>
<dbReference type="PROSITE" id="PS50102">
    <property type="entry name" value="RRM"/>
    <property type="match status" value="1"/>
</dbReference>
<evidence type="ECO:0000256" key="2">
    <source>
        <dbReference type="PROSITE-ProRule" id="PRU00176"/>
    </source>
</evidence>
<organism evidence="5 6">
    <name type="scientific">Cajanus cajan</name>
    <name type="common">Pigeon pea</name>
    <name type="synonym">Cajanus indicus</name>
    <dbReference type="NCBI Taxonomy" id="3821"/>
    <lineage>
        <taxon>Eukaryota</taxon>
        <taxon>Viridiplantae</taxon>
        <taxon>Streptophyta</taxon>
        <taxon>Embryophyta</taxon>
        <taxon>Tracheophyta</taxon>
        <taxon>Spermatophyta</taxon>
        <taxon>Magnoliopsida</taxon>
        <taxon>eudicotyledons</taxon>
        <taxon>Gunneridae</taxon>
        <taxon>Pentapetalae</taxon>
        <taxon>rosids</taxon>
        <taxon>fabids</taxon>
        <taxon>Fabales</taxon>
        <taxon>Fabaceae</taxon>
        <taxon>Papilionoideae</taxon>
        <taxon>50 kb inversion clade</taxon>
        <taxon>NPAAA clade</taxon>
        <taxon>indigoferoid/millettioid clade</taxon>
        <taxon>Phaseoleae</taxon>
        <taxon>Cajanus</taxon>
    </lineage>
</organism>
<accession>A0A151TMD5</accession>
<dbReference type="PANTHER" id="PTHR48027">
    <property type="entry name" value="HETEROGENEOUS NUCLEAR RIBONUCLEOPROTEIN 87F-RELATED"/>
    <property type="match status" value="1"/>
</dbReference>
<dbReference type="Gene3D" id="3.30.70.330">
    <property type="match status" value="1"/>
</dbReference>
<dbReference type="OMA" id="CTCHHST"/>
<proteinExistence type="predicted"/>
<reference evidence="5 6" key="1">
    <citation type="journal article" date="2012" name="Nat. Biotechnol.">
        <title>Draft genome sequence of pigeonpea (Cajanus cajan), an orphan legume crop of resource-poor farmers.</title>
        <authorList>
            <person name="Varshney R.K."/>
            <person name="Chen W."/>
            <person name="Li Y."/>
            <person name="Bharti A.K."/>
            <person name="Saxena R.K."/>
            <person name="Schlueter J.A."/>
            <person name="Donoghue M.T."/>
            <person name="Azam S."/>
            <person name="Fan G."/>
            <person name="Whaley A.M."/>
            <person name="Farmer A.D."/>
            <person name="Sheridan J."/>
            <person name="Iwata A."/>
            <person name="Tuteja R."/>
            <person name="Penmetsa R.V."/>
            <person name="Wu W."/>
            <person name="Upadhyaya H.D."/>
            <person name="Yang S.P."/>
            <person name="Shah T."/>
            <person name="Saxena K.B."/>
            <person name="Michael T."/>
            <person name="McCombie W.R."/>
            <person name="Yang B."/>
            <person name="Zhang G."/>
            <person name="Yang H."/>
            <person name="Wang J."/>
            <person name="Spillane C."/>
            <person name="Cook D.R."/>
            <person name="May G.D."/>
            <person name="Xu X."/>
            <person name="Jackson S.A."/>
        </authorList>
    </citation>
    <scope>NUCLEOTIDE SEQUENCE [LARGE SCALE GENOMIC DNA]</scope>
    <source>
        <strain evidence="6">cv. Asha</strain>
    </source>
</reference>
<dbReference type="Pfam" id="PF00076">
    <property type="entry name" value="RRM_1"/>
    <property type="match status" value="1"/>
</dbReference>
<sequence length="81" mass="9049">MRITSALANGITLLIPLSQFLCARHHSSTKLFVTGLSYDTNEPVLRDTFAQHGEIIEVKVICDHVTRKSRGYGFVCSFYSS</sequence>
<evidence type="ECO:0000256" key="1">
    <source>
        <dbReference type="ARBA" id="ARBA00022884"/>
    </source>
</evidence>
<evidence type="ECO:0000259" key="4">
    <source>
        <dbReference type="PROSITE" id="PS50102"/>
    </source>
</evidence>
<feature type="signal peptide" evidence="3">
    <location>
        <begin position="1"/>
        <end position="22"/>
    </location>
</feature>
<dbReference type="SUPFAM" id="SSF54928">
    <property type="entry name" value="RNA-binding domain, RBD"/>
    <property type="match status" value="1"/>
</dbReference>
<keyword evidence="6" id="KW-1185">Reference proteome</keyword>
<evidence type="ECO:0000313" key="6">
    <source>
        <dbReference type="Proteomes" id="UP000075243"/>
    </source>
</evidence>
<dbReference type="Gramene" id="C.cajan_21157.t">
    <property type="protein sequence ID" value="C.cajan_21157.t"/>
    <property type="gene ID" value="C.cajan_21157"/>
</dbReference>
<dbReference type="InterPro" id="IPR052462">
    <property type="entry name" value="SLIRP/GR-RBP-like"/>
</dbReference>
<dbReference type="GO" id="GO:0003723">
    <property type="term" value="F:RNA binding"/>
    <property type="evidence" value="ECO:0007669"/>
    <property type="project" value="UniProtKB-UniRule"/>
</dbReference>
<dbReference type="STRING" id="3821.A0A151TMD5"/>
<feature type="chain" id="PRO_5007589158" description="RRM domain-containing protein" evidence="3">
    <location>
        <begin position="23"/>
        <end position="81"/>
    </location>
</feature>
<dbReference type="EMBL" id="CM003606">
    <property type="protein sequence ID" value="KYP68166.1"/>
    <property type="molecule type" value="Genomic_DNA"/>
</dbReference>
<keyword evidence="1 2" id="KW-0694">RNA-binding</keyword>
<dbReference type="Proteomes" id="UP000075243">
    <property type="component" value="Chromosome 4"/>
</dbReference>
<protein>
    <recommendedName>
        <fullName evidence="4">RRM domain-containing protein</fullName>
    </recommendedName>
</protein>